<dbReference type="GO" id="GO:0016779">
    <property type="term" value="F:nucleotidyltransferase activity"/>
    <property type="evidence" value="ECO:0007669"/>
    <property type="project" value="UniProtKB-KW"/>
</dbReference>
<dbReference type="GeneID" id="1455282"/>
<feature type="transmembrane region" description="Helical" evidence="1">
    <location>
        <begin position="93"/>
        <end position="112"/>
    </location>
</feature>
<reference evidence="17" key="2">
    <citation type="submission" date="2016-04" db="EMBL/GenBank/DDBJ databases">
        <authorList>
            <person name="Shah S.A."/>
            <person name="Garrett R.A."/>
        </authorList>
    </citation>
    <scope>NUCLEOTIDE SEQUENCE [LARGE SCALE GENOMIC DNA]</scope>
    <source>
        <strain evidence="17">ATCC 35091 / DSM 1616 / JCM 8930 / NBRC 15331 / P1</strain>
    </source>
</reference>
<evidence type="ECO:0000313" key="17">
    <source>
        <dbReference type="Proteomes" id="UP000076770"/>
    </source>
</evidence>
<evidence type="ECO:0000313" key="13">
    <source>
        <dbReference type="EMBL" id="SAI83580.1"/>
    </source>
</evidence>
<keyword evidence="1" id="KW-0472">Membrane</keyword>
<dbReference type="Proteomes" id="UP000273443">
    <property type="component" value="Chromosome"/>
</dbReference>
<dbReference type="Proteomes" id="UP000278715">
    <property type="component" value="Chromosome"/>
</dbReference>
<dbReference type="RefSeq" id="WP_009989615.1">
    <property type="nucleotide sequence ID" value="NZ_CP011055.2"/>
</dbReference>
<dbReference type="Proteomes" id="UP000269431">
    <property type="component" value="Chromosome"/>
</dbReference>
<dbReference type="Proteomes" id="UP000033085">
    <property type="component" value="Chromosome"/>
</dbReference>
<evidence type="ECO:0000313" key="24">
    <source>
        <dbReference type="Proteomes" id="UP000282269"/>
    </source>
</evidence>
<evidence type="ECO:0000313" key="7">
    <source>
        <dbReference type="EMBL" id="AZF73092.1"/>
    </source>
</evidence>
<dbReference type="Proteomes" id="UP000282269">
    <property type="component" value="Chromosome"/>
</dbReference>
<dbReference type="KEGG" id="ssoa:SULA_1041"/>
<dbReference type="EMBL" id="CP033236">
    <property type="protein sequence ID" value="AZF70472.1"/>
    <property type="molecule type" value="Genomic_DNA"/>
</dbReference>
<dbReference type="EMBL" id="CP033241">
    <property type="protein sequence ID" value="AZF83570.1"/>
    <property type="molecule type" value="Genomic_DNA"/>
</dbReference>
<evidence type="ECO:0000313" key="9">
    <source>
        <dbReference type="EMBL" id="AZF78324.1"/>
    </source>
</evidence>
<dbReference type="EMBL" id="CP033237">
    <property type="protein sequence ID" value="AZF73092.1"/>
    <property type="molecule type" value="Genomic_DNA"/>
</dbReference>
<keyword evidence="4" id="KW-0548">Nucleotidyltransferase</keyword>
<evidence type="ECO:0000313" key="14">
    <source>
        <dbReference type="Proteomes" id="UP000033057"/>
    </source>
</evidence>
<dbReference type="Proteomes" id="UP000267993">
    <property type="component" value="Chromosome"/>
</dbReference>
<feature type="transmembrane region" description="Helical" evidence="1">
    <location>
        <begin position="124"/>
        <end position="148"/>
    </location>
</feature>
<evidence type="ECO:0000313" key="3">
    <source>
        <dbReference type="EMBL" id="AKA76083.1"/>
    </source>
</evidence>
<feature type="transmembrane region" description="Helical" evidence="1">
    <location>
        <begin position="190"/>
        <end position="212"/>
    </location>
</feature>
<dbReference type="EMBL" id="CP011057">
    <property type="protein sequence ID" value="AKA78776.1"/>
    <property type="molecule type" value="Genomic_DNA"/>
</dbReference>
<evidence type="ECO:0000313" key="8">
    <source>
        <dbReference type="EMBL" id="AZF75717.1"/>
    </source>
</evidence>
<evidence type="ECO:0000313" key="15">
    <source>
        <dbReference type="Proteomes" id="UP000033085"/>
    </source>
</evidence>
<dbReference type="EMBL" id="CP050869">
    <property type="protein sequence ID" value="QPG50364.1"/>
    <property type="molecule type" value="Genomic_DNA"/>
</dbReference>
<reference evidence="4" key="5">
    <citation type="submission" date="2018-10" db="EMBL/GenBank/DDBJ databases">
        <authorList>
            <person name="McCarthy S."/>
            <person name="Gradnigo J."/>
            <person name="Johnson T."/>
            <person name="Payne S."/>
            <person name="Lipzen A."/>
            <person name="Schackwitz W."/>
            <person name="Martin J."/>
            <person name="Moriyama E."/>
            <person name="Blum P."/>
        </authorList>
    </citation>
    <scope>NUCLEOTIDE SEQUENCE</scope>
    <source>
        <strain evidence="2">SARC-B</strain>
        <strain evidence="3">SARC-C</strain>
        <strain evidence="4">SULA</strain>
    </source>
</reference>
<dbReference type="EMBL" id="CP011056">
    <property type="protein sequence ID" value="AKA76083.1"/>
    <property type="molecule type" value="Genomic_DNA"/>
</dbReference>
<dbReference type="Proteomes" id="UP000076770">
    <property type="component" value="Chromosome i"/>
</dbReference>
<proteinExistence type="predicted"/>
<dbReference type="OMA" id="YNRKIIH"/>
<dbReference type="EMBL" id="CP011055">
    <property type="protein sequence ID" value="AKA73384.1"/>
    <property type="molecule type" value="Genomic_DNA"/>
</dbReference>
<evidence type="ECO:0000313" key="12">
    <source>
        <dbReference type="EMBL" id="QPG50364.1"/>
    </source>
</evidence>
<keyword evidence="1" id="KW-1133">Transmembrane helix</keyword>
<dbReference type="PATRIC" id="fig|2287.6.peg.1103"/>
<dbReference type="EMBL" id="CP033239">
    <property type="protein sequence ID" value="AZF78324.1"/>
    <property type="molecule type" value="Genomic_DNA"/>
</dbReference>
<evidence type="ECO:0000313" key="23">
    <source>
        <dbReference type="Proteomes" id="UP000278715"/>
    </source>
</evidence>
<evidence type="ECO:0000256" key="1">
    <source>
        <dbReference type="SAM" id="Phobius"/>
    </source>
</evidence>
<dbReference type="KEGG" id="ssof:SULC_1042"/>
<dbReference type="Proteomes" id="UP000273194">
    <property type="component" value="Chromosome"/>
</dbReference>
<feature type="transmembrane region" description="Helical" evidence="1">
    <location>
        <begin position="41"/>
        <end position="58"/>
    </location>
</feature>
<feature type="transmembrane region" description="Helical" evidence="1">
    <location>
        <begin position="64"/>
        <end position="81"/>
    </location>
</feature>
<sequence>MLITISDIAWGIALSIWVAIVVLYISKLISKKFGAYVTRKAIHMLGGGIVAVLSPFVFNSPLVPIITSYLIMAYLITIRVLRKEMSWFMDKENLGEVFFAFSFGTVLLVMFILDPNYWTSTDLIYVAVLPLIFMSFGDGITGIIRNFVYKRRVKGLWGSMGMLIFCATVGYFVLNIPGLIAGILATVAELLPYIDDNISVPFLSFLFLYLFVRVL</sequence>
<reference evidence="18 19" key="4">
    <citation type="journal article" date="2018" name="Proc. Natl. Acad. Sci. U.S.A.">
        <title>Nonmutational mechanism of inheritance in the Archaeon Sulfolobus solfataricus.</title>
        <authorList>
            <person name="Payne S."/>
            <person name="McCarthy S."/>
            <person name="Johnson T."/>
            <person name="North E."/>
            <person name="Blum P."/>
        </authorList>
    </citation>
    <scope>NUCLEOTIDE SEQUENCE [LARGE SCALE GENOMIC DNA]</scope>
    <source>
        <strain evidence="6 18">SARC-H</strain>
        <strain evidence="7 22">SARC-I</strain>
        <strain evidence="9 23">SARC-N</strain>
        <strain evidence="10 24">SARC-O</strain>
        <strain evidence="11 19">SUL120</strain>
        <strain evidence="5 20">SULG</strain>
        <strain evidence="8 21">SULM</strain>
    </source>
</reference>
<dbReference type="GeneID" id="44128987"/>
<dbReference type="EMBL" id="CP033240">
    <property type="protein sequence ID" value="AZF80930.1"/>
    <property type="molecule type" value="Genomic_DNA"/>
</dbReference>
<evidence type="ECO:0000313" key="10">
    <source>
        <dbReference type="EMBL" id="AZF80930.1"/>
    </source>
</evidence>
<evidence type="ECO:0000313" key="2">
    <source>
        <dbReference type="EMBL" id="AKA73384.1"/>
    </source>
</evidence>
<feature type="transmembrane region" description="Helical" evidence="1">
    <location>
        <begin position="12"/>
        <end position="29"/>
    </location>
</feature>
<evidence type="ECO:0000313" key="18">
    <source>
        <dbReference type="Proteomes" id="UP000267993"/>
    </source>
</evidence>
<evidence type="ECO:0000313" key="22">
    <source>
        <dbReference type="Proteomes" id="UP000275843"/>
    </source>
</evidence>
<reference evidence="13" key="3">
    <citation type="submission" date="2016-04" db="EMBL/GenBank/DDBJ databases">
        <authorList>
            <person name="Evans L.H."/>
            <person name="Alamgir A."/>
            <person name="Owens N."/>
            <person name="Weber N.D."/>
            <person name="Virtaneva K."/>
            <person name="Barbian K."/>
            <person name="Babar A."/>
            <person name="Rosenke K."/>
        </authorList>
    </citation>
    <scope>NUCLEOTIDE SEQUENCE</scope>
    <source>
        <strain evidence="13">P1</strain>
    </source>
</reference>
<accession>A0A0E3GWB4</accession>
<keyword evidence="4" id="KW-0808">Transferase</keyword>
<gene>
    <name evidence="12" type="ORF">HFC64_11595</name>
    <name evidence="13" type="ORF">SSOP1_0026</name>
    <name evidence="4" type="ORF">SULA_1041</name>
    <name evidence="2" type="ORF">SULB_1043</name>
    <name evidence="3" type="ORF">SULC_1042</name>
    <name evidence="5" type="ORF">SULG_05115</name>
    <name evidence="6" type="ORF">SULH_05115</name>
    <name evidence="7" type="ORF">SULI_05115</name>
    <name evidence="8" type="ORF">SULM_05115</name>
    <name evidence="9" type="ORF">SULN_05115</name>
    <name evidence="10" type="ORF">SULO_05125</name>
    <name evidence="11" type="ORF">SULZ_05360</name>
</gene>
<evidence type="ECO:0000313" key="16">
    <source>
        <dbReference type="Proteomes" id="UP000033106"/>
    </source>
</evidence>
<feature type="transmembrane region" description="Helical" evidence="1">
    <location>
        <begin position="160"/>
        <end position="184"/>
    </location>
</feature>
<dbReference type="EMBL" id="CP033238">
    <property type="protein sequence ID" value="AZF75717.1"/>
    <property type="molecule type" value="Genomic_DNA"/>
</dbReference>
<keyword evidence="1" id="KW-0812">Transmembrane</keyword>
<dbReference type="Proteomes" id="UP000033057">
    <property type="component" value="Chromosome"/>
</dbReference>
<evidence type="ECO:0000313" key="6">
    <source>
        <dbReference type="EMBL" id="AZF70472.1"/>
    </source>
</evidence>
<protein>
    <submittedName>
        <fullName evidence="4">Phosphatidate cytidylyltransferase</fullName>
    </submittedName>
</protein>
<evidence type="ECO:0000313" key="11">
    <source>
        <dbReference type="EMBL" id="AZF83570.1"/>
    </source>
</evidence>
<organism evidence="4 16">
    <name type="scientific">Saccharolobus solfataricus</name>
    <name type="common">Sulfolobus solfataricus</name>
    <dbReference type="NCBI Taxonomy" id="2287"/>
    <lineage>
        <taxon>Archaea</taxon>
        <taxon>Thermoproteota</taxon>
        <taxon>Thermoprotei</taxon>
        <taxon>Sulfolobales</taxon>
        <taxon>Sulfolobaceae</taxon>
        <taxon>Saccharolobus</taxon>
    </lineage>
</organism>
<dbReference type="Proteomes" id="UP000033106">
    <property type="component" value="Chromosome"/>
</dbReference>
<dbReference type="EMBL" id="CP033235">
    <property type="protein sequence ID" value="AZF67852.1"/>
    <property type="molecule type" value="Genomic_DNA"/>
</dbReference>
<evidence type="ECO:0000313" key="19">
    <source>
        <dbReference type="Proteomes" id="UP000269431"/>
    </source>
</evidence>
<reference evidence="12 25" key="6">
    <citation type="journal article" date="2020" name="Nat. Commun.">
        <title>The structures of two archaeal type IV pili illuminate evolutionary relationships.</title>
        <authorList>
            <person name="Wang F."/>
            <person name="Baquero D.P."/>
            <person name="Su Z."/>
            <person name="Beltran L.C."/>
            <person name="Prangishvili D."/>
            <person name="Krupovic M."/>
            <person name="Egelman E.H."/>
        </authorList>
    </citation>
    <scope>NUCLEOTIDE SEQUENCE [LARGE SCALE GENOMIC DNA]</scope>
    <source>
        <strain evidence="12 25">POZ149</strain>
    </source>
</reference>
<dbReference type="AlphaFoldDB" id="A0A0E3GWB4"/>
<dbReference type="OrthoDB" id="100386at2157"/>
<dbReference type="EMBL" id="LT549890">
    <property type="protein sequence ID" value="SAI83580.1"/>
    <property type="molecule type" value="Genomic_DNA"/>
</dbReference>
<evidence type="ECO:0000313" key="5">
    <source>
        <dbReference type="EMBL" id="AZF67852.1"/>
    </source>
</evidence>
<reference evidence="14 15" key="1">
    <citation type="journal article" date="2015" name="Genome Announc.">
        <title>Complete Genome Sequence of Sulfolobus solfataricus Strain 98/2 and Evolved Derivatives.</title>
        <authorList>
            <person name="McCarthy S."/>
            <person name="Gradnigo J."/>
            <person name="Johnson T."/>
            <person name="Payne S."/>
            <person name="Lipzen A."/>
            <person name="Martin J."/>
            <person name="Schackwitz W."/>
            <person name="Moriyama E."/>
            <person name="Blum P."/>
        </authorList>
    </citation>
    <scope>NUCLEOTIDE SEQUENCE [LARGE SCALE GENOMIC DNA]</scope>
    <source>
        <strain evidence="14">98/2 SULC</strain>
        <strain evidence="2">SARC-B</strain>
        <strain evidence="3">SARC-C</strain>
        <strain evidence="4 16">SULA</strain>
        <strain evidence="15">SULB</strain>
    </source>
</reference>
<evidence type="ECO:0000313" key="4">
    <source>
        <dbReference type="EMBL" id="AKA78776.1"/>
    </source>
</evidence>
<evidence type="ECO:0000313" key="21">
    <source>
        <dbReference type="Proteomes" id="UP000273443"/>
    </source>
</evidence>
<dbReference type="Proteomes" id="UP000275843">
    <property type="component" value="Chromosome"/>
</dbReference>
<name>A0A0E3GWB4_SACSO</name>
<evidence type="ECO:0000313" key="20">
    <source>
        <dbReference type="Proteomes" id="UP000273194"/>
    </source>
</evidence>
<evidence type="ECO:0000313" key="25">
    <source>
        <dbReference type="Proteomes" id="UP000594632"/>
    </source>
</evidence>
<dbReference type="KEGG" id="ssol:SULB_1043"/>
<dbReference type="Proteomes" id="UP000594632">
    <property type="component" value="Chromosome"/>
</dbReference>